<dbReference type="Proteomes" id="UP000016649">
    <property type="component" value="Unassembled WGS sequence"/>
</dbReference>
<comment type="caution">
    <text evidence="8">The sequence shown here is derived from an EMBL/GenBank/DDBJ whole genome shotgun (WGS) entry which is preliminary data.</text>
</comment>
<dbReference type="SUPFAM" id="SSF81333">
    <property type="entry name" value="F1F0 ATP synthase subunit C"/>
    <property type="match status" value="1"/>
</dbReference>
<feature type="transmembrane region" description="Helical" evidence="5">
    <location>
        <begin position="38"/>
        <end position="64"/>
    </location>
</feature>
<dbReference type="InterPro" id="IPR002379">
    <property type="entry name" value="ATPase_proteolipid_c-like_dom"/>
</dbReference>
<proteinExistence type="predicted"/>
<evidence type="ECO:0000256" key="3">
    <source>
        <dbReference type="ARBA" id="ARBA00022989"/>
    </source>
</evidence>
<dbReference type="Gene3D" id="1.20.120.610">
    <property type="entry name" value="lithium bound rotor ring of v- atpase"/>
    <property type="match status" value="1"/>
</dbReference>
<dbReference type="RefSeq" id="WP_021687602.1">
    <property type="nucleotide sequence ID" value="NZ_KI260567.1"/>
</dbReference>
<feature type="domain" description="V-ATPase proteolipid subunit C-like" evidence="7">
    <location>
        <begin position="39"/>
        <end position="97"/>
    </location>
</feature>
<feature type="transmembrane region" description="Helical" evidence="5">
    <location>
        <begin position="76"/>
        <end position="99"/>
    </location>
</feature>
<reference evidence="8 9" key="1">
    <citation type="submission" date="2013-08" db="EMBL/GenBank/DDBJ databases">
        <authorList>
            <person name="Weinstock G."/>
            <person name="Sodergren E."/>
            <person name="Wylie T."/>
            <person name="Fulton L."/>
            <person name="Fulton R."/>
            <person name="Fronick C."/>
            <person name="O'Laughlin M."/>
            <person name="Godfrey J."/>
            <person name="Miner T."/>
            <person name="Herter B."/>
            <person name="Appelbaum E."/>
            <person name="Cordes M."/>
            <person name="Lek S."/>
            <person name="Wollam A."/>
            <person name="Pepin K.H."/>
            <person name="Palsikar V.B."/>
            <person name="Mitreva M."/>
            <person name="Wilson R.K."/>
        </authorList>
    </citation>
    <scope>NUCLEOTIDE SEQUENCE [LARGE SCALE GENOMIC DNA]</scope>
    <source>
        <strain evidence="8 9">ATCC 700332</strain>
    </source>
</reference>
<evidence type="ECO:0000256" key="1">
    <source>
        <dbReference type="ARBA" id="ARBA00004141"/>
    </source>
</evidence>
<feature type="signal peptide" evidence="6">
    <location>
        <begin position="1"/>
        <end position="22"/>
    </location>
</feature>
<protein>
    <submittedName>
        <fullName evidence="8">Membrane-associated ATPase C chain</fullName>
    </submittedName>
</protein>
<name>A0ABN0NYK8_TRELE</name>
<evidence type="ECO:0000256" key="2">
    <source>
        <dbReference type="ARBA" id="ARBA00022692"/>
    </source>
</evidence>
<dbReference type="EMBL" id="AWVH01000033">
    <property type="protein sequence ID" value="ERJ92639.1"/>
    <property type="molecule type" value="Genomic_DNA"/>
</dbReference>
<organism evidence="8 9">
    <name type="scientific">Treponema lecithinolyticum ATCC 700332</name>
    <dbReference type="NCBI Taxonomy" id="1321815"/>
    <lineage>
        <taxon>Bacteria</taxon>
        <taxon>Pseudomonadati</taxon>
        <taxon>Spirochaetota</taxon>
        <taxon>Spirochaetia</taxon>
        <taxon>Spirochaetales</taxon>
        <taxon>Treponemataceae</taxon>
        <taxon>Treponema</taxon>
    </lineage>
</organism>
<comment type="subcellular location">
    <subcellularLocation>
        <location evidence="1">Membrane</location>
        <topology evidence="1">Multi-pass membrane protein</topology>
    </subcellularLocation>
</comment>
<dbReference type="CDD" id="cd18120">
    <property type="entry name" value="ATP-synt_Vo_Ao_c"/>
    <property type="match status" value="1"/>
</dbReference>
<evidence type="ECO:0000313" key="8">
    <source>
        <dbReference type="EMBL" id="ERJ92639.1"/>
    </source>
</evidence>
<keyword evidence="9" id="KW-1185">Reference proteome</keyword>
<dbReference type="InterPro" id="IPR035921">
    <property type="entry name" value="F/V-ATP_Csub_sf"/>
</dbReference>
<gene>
    <name evidence="8" type="ORF">HMPREF9193_01397</name>
</gene>
<keyword evidence="6" id="KW-0732">Signal</keyword>
<evidence type="ECO:0000256" key="6">
    <source>
        <dbReference type="SAM" id="SignalP"/>
    </source>
</evidence>
<dbReference type="Pfam" id="PF00137">
    <property type="entry name" value="ATP-synt_C"/>
    <property type="match status" value="1"/>
</dbReference>
<keyword evidence="2 5" id="KW-0812">Transmembrane</keyword>
<keyword evidence="4 5" id="KW-0472">Membrane</keyword>
<evidence type="ECO:0000256" key="4">
    <source>
        <dbReference type="ARBA" id="ARBA00023136"/>
    </source>
</evidence>
<evidence type="ECO:0000313" key="9">
    <source>
        <dbReference type="Proteomes" id="UP000016649"/>
    </source>
</evidence>
<keyword evidence="3 5" id="KW-1133">Transmembrane helix</keyword>
<accession>A0ABN0NYK8</accession>
<feature type="chain" id="PRO_5045233143" evidence="6">
    <location>
        <begin position="23"/>
        <end position="100"/>
    </location>
</feature>
<evidence type="ECO:0000256" key="5">
    <source>
        <dbReference type="SAM" id="Phobius"/>
    </source>
</evidence>
<evidence type="ECO:0000259" key="7">
    <source>
        <dbReference type="Pfam" id="PF00137"/>
    </source>
</evidence>
<sequence>MNRKSVGIVLLLLCAVSASLFAQTGAEANAVIGTAKYVAAAFAVGFACIAGGMAVGKIGAAAMGAMSENAELSGKALPFVGLAEGICLWGFLVALLIIIL</sequence>